<name>A0ABW3FHT5_9HYPH</name>
<dbReference type="RefSeq" id="WP_377213874.1">
    <property type="nucleotide sequence ID" value="NZ_JBHTJV010000026.1"/>
</dbReference>
<evidence type="ECO:0000256" key="1">
    <source>
        <dbReference type="SAM" id="Phobius"/>
    </source>
</evidence>
<feature type="transmembrane region" description="Helical" evidence="1">
    <location>
        <begin position="65"/>
        <end position="86"/>
    </location>
</feature>
<accession>A0ABW3FHT5</accession>
<keyword evidence="3" id="KW-1185">Reference proteome</keyword>
<organism evidence="2 3">
    <name type="scientific">Pseudahrensia aquimaris</name>
    <dbReference type="NCBI Taxonomy" id="744461"/>
    <lineage>
        <taxon>Bacteria</taxon>
        <taxon>Pseudomonadati</taxon>
        <taxon>Pseudomonadota</taxon>
        <taxon>Alphaproteobacteria</taxon>
        <taxon>Hyphomicrobiales</taxon>
        <taxon>Ahrensiaceae</taxon>
        <taxon>Pseudahrensia</taxon>
    </lineage>
</organism>
<protein>
    <submittedName>
        <fullName evidence="2">DUF998 domain-containing protein</fullName>
    </submittedName>
</protein>
<evidence type="ECO:0000313" key="2">
    <source>
        <dbReference type="EMBL" id="MFD0918024.1"/>
    </source>
</evidence>
<feature type="transmembrane region" description="Helical" evidence="1">
    <location>
        <begin position="122"/>
        <end position="141"/>
    </location>
</feature>
<dbReference type="InterPro" id="IPR009339">
    <property type="entry name" value="DUF998"/>
</dbReference>
<dbReference type="Proteomes" id="UP001597101">
    <property type="component" value="Unassembled WGS sequence"/>
</dbReference>
<dbReference type="EMBL" id="JBHTJV010000026">
    <property type="protein sequence ID" value="MFD0918024.1"/>
    <property type="molecule type" value="Genomic_DNA"/>
</dbReference>
<sequence length="218" mass="23632">MTTLIDNNIVRRSSGAANLAVAALIGLAIAFVLSALAPLMTPNSNAVADTISDVAAGPFDWVQDAALHIEALALAALAIAMFVGVGRGLCWKLACMMLLAMAAALMLMASVERYSKDAPQGIVIHSYLVYTYGFAFIALLLTTLPVLRRWNSFWVALNLIGGVAWIAVAVFYFNMGTGWDGLVERLLGTLQFGWVALFAWTLRRENIRMAYERSSPSR</sequence>
<feature type="transmembrane region" description="Helical" evidence="1">
    <location>
        <begin position="185"/>
        <end position="202"/>
    </location>
</feature>
<keyword evidence="1" id="KW-1133">Transmembrane helix</keyword>
<keyword evidence="1" id="KW-0472">Membrane</keyword>
<proteinExistence type="predicted"/>
<dbReference type="Pfam" id="PF06197">
    <property type="entry name" value="DUF998"/>
    <property type="match status" value="1"/>
</dbReference>
<feature type="transmembrane region" description="Helical" evidence="1">
    <location>
        <begin position="93"/>
        <end position="110"/>
    </location>
</feature>
<keyword evidence="1" id="KW-0812">Transmembrane</keyword>
<feature type="transmembrane region" description="Helical" evidence="1">
    <location>
        <begin position="16"/>
        <end position="37"/>
    </location>
</feature>
<comment type="caution">
    <text evidence="2">The sequence shown here is derived from an EMBL/GenBank/DDBJ whole genome shotgun (WGS) entry which is preliminary data.</text>
</comment>
<evidence type="ECO:0000313" key="3">
    <source>
        <dbReference type="Proteomes" id="UP001597101"/>
    </source>
</evidence>
<reference evidence="3" key="1">
    <citation type="journal article" date="2019" name="Int. J. Syst. Evol. Microbiol.">
        <title>The Global Catalogue of Microorganisms (GCM) 10K type strain sequencing project: providing services to taxonomists for standard genome sequencing and annotation.</title>
        <authorList>
            <consortium name="The Broad Institute Genomics Platform"/>
            <consortium name="The Broad Institute Genome Sequencing Center for Infectious Disease"/>
            <person name="Wu L."/>
            <person name="Ma J."/>
        </authorList>
    </citation>
    <scope>NUCLEOTIDE SEQUENCE [LARGE SCALE GENOMIC DNA]</scope>
    <source>
        <strain evidence="3">CCUG 60023</strain>
    </source>
</reference>
<feature type="transmembrane region" description="Helical" evidence="1">
    <location>
        <begin position="153"/>
        <end position="173"/>
    </location>
</feature>
<gene>
    <name evidence="2" type="ORF">ACFQ14_16600</name>
</gene>